<proteinExistence type="predicted"/>
<accession>A0ACC1IWR9</accession>
<reference evidence="1" key="1">
    <citation type="submission" date="2022-07" db="EMBL/GenBank/DDBJ databases">
        <title>Phylogenomic reconstructions and comparative analyses of Kickxellomycotina fungi.</title>
        <authorList>
            <person name="Reynolds N.K."/>
            <person name="Stajich J.E."/>
            <person name="Barry K."/>
            <person name="Grigoriev I.V."/>
            <person name="Crous P."/>
            <person name="Smith M.E."/>
        </authorList>
    </citation>
    <scope>NUCLEOTIDE SEQUENCE</scope>
    <source>
        <strain evidence="1">Benny 63K</strain>
    </source>
</reference>
<name>A0ACC1IWR9_9FUNG</name>
<dbReference type="Proteomes" id="UP001150581">
    <property type="component" value="Unassembled WGS sequence"/>
</dbReference>
<comment type="caution">
    <text evidence="1">The sequence shown here is derived from an EMBL/GenBank/DDBJ whole genome shotgun (WGS) entry which is preliminary data.</text>
</comment>
<evidence type="ECO:0000313" key="2">
    <source>
        <dbReference type="Proteomes" id="UP001150581"/>
    </source>
</evidence>
<organism evidence="1 2">
    <name type="scientific">Kickxella alabastrina</name>
    <dbReference type="NCBI Taxonomy" id="61397"/>
    <lineage>
        <taxon>Eukaryota</taxon>
        <taxon>Fungi</taxon>
        <taxon>Fungi incertae sedis</taxon>
        <taxon>Zoopagomycota</taxon>
        <taxon>Kickxellomycotina</taxon>
        <taxon>Kickxellomycetes</taxon>
        <taxon>Kickxellales</taxon>
        <taxon>Kickxellaceae</taxon>
        <taxon>Kickxella</taxon>
    </lineage>
</organism>
<protein>
    <submittedName>
        <fullName evidence="1">Uncharacterized protein</fullName>
    </submittedName>
</protein>
<evidence type="ECO:0000313" key="1">
    <source>
        <dbReference type="EMBL" id="KAJ1902208.1"/>
    </source>
</evidence>
<gene>
    <name evidence="1" type="ORF">LPJ66_000203</name>
</gene>
<sequence length="370" mass="41863">MCASINITTLQQLQQQQQQQPILMTELIKPSLPKLSPPSYNDVVIEMSPEPRSNTQQTPSKQQTTIPNNTENPVELPTLQLSAIFPEPQHHPLDAAVTAAATATNSNNINSPASEFLASLVYKKSSQGYSSSDPRLNTDPEALLRFINESNDRPLVTIEVVGSHTVRKEFQRVVTLENGQTRRETRTQVETVEDFRFYLDLTPYIHEAGTLRITTGNDDEPVWDTPQQLLSDYTIAGSALKKLRVNKKVTWDFAQMDNEIVALVHCIGYPHTVSVSFPTDNDRIIVRSHSRLTKVWLHPVTIFFCVVSCAWIVGLPIKRRAGKRWKNRLDSEFGVVVSPMEYISRNSALIYDMIPWAYRQLQVYPAPHVV</sequence>
<dbReference type="EMBL" id="JANBPG010000004">
    <property type="protein sequence ID" value="KAJ1902208.1"/>
    <property type="molecule type" value="Genomic_DNA"/>
</dbReference>
<keyword evidence="2" id="KW-1185">Reference proteome</keyword>